<reference evidence="8 9" key="1">
    <citation type="journal article" date="2015" name="Nature">
        <title>rRNA introns, odd ribosomes, and small enigmatic genomes across a large radiation of phyla.</title>
        <authorList>
            <person name="Brown C.T."/>
            <person name="Hug L.A."/>
            <person name="Thomas B.C."/>
            <person name="Sharon I."/>
            <person name="Castelle C.J."/>
            <person name="Singh A."/>
            <person name="Wilkins M.J."/>
            <person name="Williams K.H."/>
            <person name="Banfield J.F."/>
        </authorList>
    </citation>
    <scope>NUCLEOTIDE SEQUENCE [LARGE SCALE GENOMIC DNA]</scope>
</reference>
<dbReference type="InterPro" id="IPR052159">
    <property type="entry name" value="Competence_DNA_uptake"/>
</dbReference>
<keyword evidence="2" id="KW-1003">Cell membrane</keyword>
<dbReference type="InterPro" id="IPR004477">
    <property type="entry name" value="ComEC_N"/>
</dbReference>
<comment type="caution">
    <text evidence="8">The sequence shown here is derived from an EMBL/GenBank/DDBJ whole genome shotgun (WGS) entry which is preliminary data.</text>
</comment>
<feature type="transmembrane region" description="Helical" evidence="6">
    <location>
        <begin position="168"/>
        <end position="183"/>
    </location>
</feature>
<dbReference type="Pfam" id="PF03772">
    <property type="entry name" value="Competence"/>
    <property type="match status" value="1"/>
</dbReference>
<keyword evidence="3 6" id="KW-0812">Transmembrane</keyword>
<feature type="transmembrane region" description="Helical" evidence="6">
    <location>
        <begin position="138"/>
        <end position="161"/>
    </location>
</feature>
<dbReference type="GO" id="GO:0005886">
    <property type="term" value="C:plasma membrane"/>
    <property type="evidence" value="ECO:0007669"/>
    <property type="project" value="UniProtKB-SubCell"/>
</dbReference>
<sequence length="221" mass="23858">MEWLTPSRKFALTCIAIIAGATIGSYLEVDRLILGWISALWLIVALSGQTEPIETIAWSLFGLTFGAFLWQMTSGEVWLNLAIIGKLSDSLGNLRDLIVDKISFALPEPHGSLMSGILLGNRIKLDKDLIETFRAVGLTHIIAVSGYNLTILTANTISILWPIIGRKALWVVATLIGLFVVITGAPSSILRAAAMALTVILAKYLGRPSRAVNVLIPLALP</sequence>
<evidence type="ECO:0000313" key="9">
    <source>
        <dbReference type="Proteomes" id="UP000034487"/>
    </source>
</evidence>
<dbReference type="Proteomes" id="UP000034487">
    <property type="component" value="Unassembled WGS sequence"/>
</dbReference>
<comment type="subcellular location">
    <subcellularLocation>
        <location evidence="1">Cell membrane</location>
        <topology evidence="1">Multi-pass membrane protein</topology>
    </subcellularLocation>
</comment>
<protein>
    <submittedName>
        <fullName evidence="8">ComEC/Rec2-related protein</fullName>
    </submittedName>
</protein>
<organism evidence="8 9">
    <name type="scientific">Berkelbacteria bacterium GW2011_GWA2_46_7</name>
    <dbReference type="NCBI Taxonomy" id="1618335"/>
    <lineage>
        <taxon>Bacteria</taxon>
        <taxon>Candidatus Berkelbacteria</taxon>
    </lineage>
</organism>
<evidence type="ECO:0000256" key="6">
    <source>
        <dbReference type="SAM" id="Phobius"/>
    </source>
</evidence>
<evidence type="ECO:0000256" key="3">
    <source>
        <dbReference type="ARBA" id="ARBA00022692"/>
    </source>
</evidence>
<accession>A0A0G1TDE2</accession>
<evidence type="ECO:0000256" key="1">
    <source>
        <dbReference type="ARBA" id="ARBA00004651"/>
    </source>
</evidence>
<evidence type="ECO:0000256" key="2">
    <source>
        <dbReference type="ARBA" id="ARBA00022475"/>
    </source>
</evidence>
<gene>
    <name evidence="8" type="ORF">UX60_C0025G0005</name>
</gene>
<dbReference type="PANTHER" id="PTHR30619:SF7">
    <property type="entry name" value="BETA-LACTAMASE DOMAIN PROTEIN"/>
    <property type="match status" value="1"/>
</dbReference>
<evidence type="ECO:0000256" key="4">
    <source>
        <dbReference type="ARBA" id="ARBA00022989"/>
    </source>
</evidence>
<dbReference type="PANTHER" id="PTHR30619">
    <property type="entry name" value="DNA INTERNALIZATION/COMPETENCE PROTEIN COMEC/REC2"/>
    <property type="match status" value="1"/>
</dbReference>
<keyword evidence="4 6" id="KW-1133">Transmembrane helix</keyword>
<name>A0A0G1TDE2_9BACT</name>
<proteinExistence type="predicted"/>
<feature type="transmembrane region" description="Helical" evidence="6">
    <location>
        <begin position="10"/>
        <end position="27"/>
    </location>
</feature>
<dbReference type="AlphaFoldDB" id="A0A0G1TDE2"/>
<evidence type="ECO:0000256" key="5">
    <source>
        <dbReference type="ARBA" id="ARBA00023136"/>
    </source>
</evidence>
<evidence type="ECO:0000259" key="7">
    <source>
        <dbReference type="Pfam" id="PF03772"/>
    </source>
</evidence>
<dbReference type="EMBL" id="LCMV01000025">
    <property type="protein sequence ID" value="KKU43450.1"/>
    <property type="molecule type" value="Genomic_DNA"/>
</dbReference>
<feature type="domain" description="ComEC/Rec2-related protein" evidence="7">
    <location>
        <begin position="117"/>
        <end position="216"/>
    </location>
</feature>
<feature type="transmembrane region" description="Helical" evidence="6">
    <location>
        <begin position="33"/>
        <end position="48"/>
    </location>
</feature>
<evidence type="ECO:0000313" key="8">
    <source>
        <dbReference type="EMBL" id="KKU43450.1"/>
    </source>
</evidence>
<feature type="transmembrane region" description="Helical" evidence="6">
    <location>
        <begin position="55"/>
        <end position="72"/>
    </location>
</feature>
<keyword evidence="5 6" id="KW-0472">Membrane</keyword>